<keyword evidence="3" id="KW-1185">Reference proteome</keyword>
<dbReference type="InterPro" id="IPR037401">
    <property type="entry name" value="SnoaL-like"/>
</dbReference>
<dbReference type="EMBL" id="JAFCMP010000553">
    <property type="protein sequence ID" value="KAG5175155.1"/>
    <property type="molecule type" value="Genomic_DNA"/>
</dbReference>
<evidence type="ECO:0000259" key="1">
    <source>
        <dbReference type="Pfam" id="PF12680"/>
    </source>
</evidence>
<accession>A0A835YH99</accession>
<dbReference type="InterPro" id="IPR032710">
    <property type="entry name" value="NTF2-like_dom_sf"/>
</dbReference>
<reference evidence="2" key="1">
    <citation type="submission" date="2021-02" db="EMBL/GenBank/DDBJ databases">
        <title>First Annotated Genome of the Yellow-green Alga Tribonema minus.</title>
        <authorList>
            <person name="Mahan K.M."/>
        </authorList>
    </citation>
    <scope>NUCLEOTIDE SEQUENCE</scope>
    <source>
        <strain evidence="2">UTEX B ZZ1240</strain>
    </source>
</reference>
<dbReference type="SUPFAM" id="SSF54427">
    <property type="entry name" value="NTF2-like"/>
    <property type="match status" value="1"/>
</dbReference>
<dbReference type="PANTHER" id="PTHR41252">
    <property type="entry name" value="BLR2505 PROTEIN"/>
    <property type="match status" value="1"/>
</dbReference>
<comment type="caution">
    <text evidence="2">The sequence shown here is derived from an EMBL/GenBank/DDBJ whole genome shotgun (WGS) entry which is preliminary data.</text>
</comment>
<evidence type="ECO:0000313" key="2">
    <source>
        <dbReference type="EMBL" id="KAG5175155.1"/>
    </source>
</evidence>
<gene>
    <name evidence="2" type="ORF">JKP88DRAFT_283815</name>
</gene>
<dbReference type="PANTHER" id="PTHR41252:SF1">
    <property type="entry name" value="BLR2505 PROTEIN"/>
    <property type="match status" value="1"/>
</dbReference>
<dbReference type="Gene3D" id="3.10.450.50">
    <property type="match status" value="1"/>
</dbReference>
<evidence type="ECO:0000313" key="3">
    <source>
        <dbReference type="Proteomes" id="UP000664859"/>
    </source>
</evidence>
<feature type="domain" description="SnoaL-like" evidence="1">
    <location>
        <begin position="8"/>
        <end position="119"/>
    </location>
</feature>
<dbReference type="AlphaFoldDB" id="A0A835YH99"/>
<proteinExistence type="predicted"/>
<sequence length="134" mass="15350">MSSNVAAVEALYKAFGEGNIPFILDSLADKVKWDHTHNQGHGIPVLVPRNSRDEIGAFFQLLADKMDFQVFEVKKLFDGGEHVMAWLEVKYVHKDTKKEFHDEHCCMLWEFDEAGKVAAFTHVVDTHAEYLAWN</sequence>
<protein>
    <recommendedName>
        <fullName evidence="1">SnoaL-like domain-containing protein</fullName>
    </recommendedName>
</protein>
<dbReference type="Proteomes" id="UP000664859">
    <property type="component" value="Unassembled WGS sequence"/>
</dbReference>
<dbReference type="Pfam" id="PF12680">
    <property type="entry name" value="SnoaL_2"/>
    <property type="match status" value="1"/>
</dbReference>
<organism evidence="2 3">
    <name type="scientific">Tribonema minus</name>
    <dbReference type="NCBI Taxonomy" id="303371"/>
    <lineage>
        <taxon>Eukaryota</taxon>
        <taxon>Sar</taxon>
        <taxon>Stramenopiles</taxon>
        <taxon>Ochrophyta</taxon>
        <taxon>PX clade</taxon>
        <taxon>Xanthophyceae</taxon>
        <taxon>Tribonematales</taxon>
        <taxon>Tribonemataceae</taxon>
        <taxon>Tribonema</taxon>
    </lineage>
</organism>
<name>A0A835YH99_9STRA</name>